<organism evidence="2">
    <name type="scientific">Anopheles marajoara</name>
    <dbReference type="NCBI Taxonomy" id="58244"/>
    <lineage>
        <taxon>Eukaryota</taxon>
        <taxon>Metazoa</taxon>
        <taxon>Ecdysozoa</taxon>
        <taxon>Arthropoda</taxon>
        <taxon>Hexapoda</taxon>
        <taxon>Insecta</taxon>
        <taxon>Pterygota</taxon>
        <taxon>Neoptera</taxon>
        <taxon>Endopterygota</taxon>
        <taxon>Diptera</taxon>
        <taxon>Nematocera</taxon>
        <taxon>Culicoidea</taxon>
        <taxon>Culicidae</taxon>
        <taxon>Anophelinae</taxon>
        <taxon>Anopheles</taxon>
    </lineage>
</organism>
<feature type="signal peptide" evidence="1">
    <location>
        <begin position="1"/>
        <end position="23"/>
    </location>
</feature>
<protein>
    <submittedName>
        <fullName evidence="2">Putative secreted protein</fullName>
    </submittedName>
</protein>
<evidence type="ECO:0000313" key="2">
    <source>
        <dbReference type="EMBL" id="MBW63669.1"/>
    </source>
</evidence>
<feature type="chain" id="PRO_5014759871" evidence="1">
    <location>
        <begin position="24"/>
        <end position="70"/>
    </location>
</feature>
<dbReference type="AlphaFoldDB" id="A0A2M4CEI2"/>
<dbReference type="EMBL" id="GGFJ01014528">
    <property type="protein sequence ID" value="MBW63669.1"/>
    <property type="molecule type" value="Transcribed_RNA"/>
</dbReference>
<sequence length="70" mass="8077">MVKLPRIFVTFFLFSIRAEHGESFRNSSCGLIWQNGGCDGKMDMILIPNCFPFQAERTYVRNGRWISDTA</sequence>
<keyword evidence="1" id="KW-0732">Signal</keyword>
<reference evidence="2" key="1">
    <citation type="submission" date="2018-01" db="EMBL/GenBank/DDBJ databases">
        <title>An insight into the sialome of Amazonian anophelines.</title>
        <authorList>
            <person name="Ribeiro J.M."/>
            <person name="Scarpassa V."/>
            <person name="Calvo E."/>
        </authorList>
    </citation>
    <scope>NUCLEOTIDE SEQUENCE</scope>
    <source>
        <tissue evidence="2">Salivary glands</tissue>
    </source>
</reference>
<name>A0A2M4CEI2_9DIPT</name>
<proteinExistence type="predicted"/>
<accession>A0A2M4CEI2</accession>
<evidence type="ECO:0000256" key="1">
    <source>
        <dbReference type="SAM" id="SignalP"/>
    </source>
</evidence>